<evidence type="ECO:0000256" key="3">
    <source>
        <dbReference type="ARBA" id="ARBA00022989"/>
    </source>
</evidence>
<dbReference type="Gene3D" id="3.30.1150.10">
    <property type="match status" value="1"/>
</dbReference>
<evidence type="ECO:0000256" key="2">
    <source>
        <dbReference type="ARBA" id="ARBA00022692"/>
    </source>
</evidence>
<protein>
    <submittedName>
        <fullName evidence="6">TonB family protein</fullName>
    </submittedName>
</protein>
<gene>
    <name evidence="6" type="ORF">G5C33_09910</name>
</gene>
<evidence type="ECO:0000256" key="4">
    <source>
        <dbReference type="ARBA" id="ARBA00023136"/>
    </source>
</evidence>
<evidence type="ECO:0000313" key="7">
    <source>
        <dbReference type="Proteomes" id="UP000501568"/>
    </source>
</evidence>
<sequence length="131" mass="14347">MIRVTRETQVTAAAAPNLLARPPRSIRPESWISMEDYPARALRDAAEGNVRYRMTVGTNGRGRDCVVTISSGHEALDEGTCRLLEQRGLYEPARDAQGNAVDAQVAGIIEWKLELSPEAQMVALVEAAKDQ</sequence>
<reference evidence="6 7" key="1">
    <citation type="submission" date="2020-02" db="EMBL/GenBank/DDBJ databases">
        <authorList>
            <person name="Zheng R.K."/>
            <person name="Sun C.M."/>
        </authorList>
    </citation>
    <scope>NUCLEOTIDE SEQUENCE [LARGE SCALE GENOMIC DNA]</scope>
    <source>
        <strain evidence="7">zrk23</strain>
    </source>
</reference>
<dbReference type="GO" id="GO:0055085">
    <property type="term" value="P:transmembrane transport"/>
    <property type="evidence" value="ECO:0007669"/>
    <property type="project" value="InterPro"/>
</dbReference>
<keyword evidence="7" id="KW-1185">Reference proteome</keyword>
<dbReference type="InterPro" id="IPR006260">
    <property type="entry name" value="TonB/TolA_C"/>
</dbReference>
<dbReference type="NCBIfam" id="TIGR01352">
    <property type="entry name" value="tonB_Cterm"/>
    <property type="match status" value="1"/>
</dbReference>
<dbReference type="Proteomes" id="UP000501568">
    <property type="component" value="Chromosome"/>
</dbReference>
<dbReference type="GO" id="GO:0016020">
    <property type="term" value="C:membrane"/>
    <property type="evidence" value="ECO:0007669"/>
    <property type="project" value="UniProtKB-SubCell"/>
</dbReference>
<dbReference type="AlphaFoldDB" id="A0A6G6Y654"/>
<keyword evidence="4" id="KW-0472">Membrane</keyword>
<dbReference type="PROSITE" id="PS52015">
    <property type="entry name" value="TONB_CTD"/>
    <property type="match status" value="1"/>
</dbReference>
<organism evidence="6 7">
    <name type="scientific">Stakelama tenebrarum</name>
    <dbReference type="NCBI Taxonomy" id="2711215"/>
    <lineage>
        <taxon>Bacteria</taxon>
        <taxon>Pseudomonadati</taxon>
        <taxon>Pseudomonadota</taxon>
        <taxon>Alphaproteobacteria</taxon>
        <taxon>Sphingomonadales</taxon>
        <taxon>Sphingomonadaceae</taxon>
        <taxon>Stakelama</taxon>
    </lineage>
</organism>
<dbReference type="InterPro" id="IPR037682">
    <property type="entry name" value="TonB_C"/>
</dbReference>
<proteinExistence type="predicted"/>
<keyword evidence="2" id="KW-0812">Transmembrane</keyword>
<dbReference type="Pfam" id="PF03544">
    <property type="entry name" value="TonB_C"/>
    <property type="match status" value="1"/>
</dbReference>
<name>A0A6G6Y654_9SPHN</name>
<dbReference type="SUPFAM" id="SSF74653">
    <property type="entry name" value="TolA/TonB C-terminal domain"/>
    <property type="match status" value="1"/>
</dbReference>
<accession>A0A6G6Y654</accession>
<feature type="domain" description="TonB C-terminal" evidence="5">
    <location>
        <begin position="22"/>
        <end position="120"/>
    </location>
</feature>
<evidence type="ECO:0000259" key="5">
    <source>
        <dbReference type="PROSITE" id="PS52015"/>
    </source>
</evidence>
<evidence type="ECO:0000256" key="1">
    <source>
        <dbReference type="ARBA" id="ARBA00004167"/>
    </source>
</evidence>
<dbReference type="EMBL" id="CP049109">
    <property type="protein sequence ID" value="QIG80063.1"/>
    <property type="molecule type" value="Genomic_DNA"/>
</dbReference>
<keyword evidence="3" id="KW-1133">Transmembrane helix</keyword>
<evidence type="ECO:0000313" key="6">
    <source>
        <dbReference type="EMBL" id="QIG80063.1"/>
    </source>
</evidence>
<comment type="subcellular location">
    <subcellularLocation>
        <location evidence="1">Membrane</location>
        <topology evidence="1">Single-pass membrane protein</topology>
    </subcellularLocation>
</comment>
<dbReference type="RefSeq" id="WP_165327066.1">
    <property type="nucleotide sequence ID" value="NZ_CP049109.1"/>
</dbReference>
<dbReference type="KEGG" id="spzr:G5C33_09910"/>